<dbReference type="PANTHER" id="PTHR43572:SF3">
    <property type="entry name" value="PROTEIN SMAX1-LIKE 5"/>
    <property type="match status" value="1"/>
</dbReference>
<protein>
    <submittedName>
        <fullName evidence="2">Protein SMAX1-like 4</fullName>
    </submittedName>
</protein>
<comment type="caution">
    <text evidence="2">The sequence shown here is derived from an EMBL/GenBank/DDBJ whole genome shotgun (WGS) entry which is preliminary data.</text>
</comment>
<dbReference type="Proteomes" id="UP000288805">
    <property type="component" value="Unassembled WGS sequence"/>
</dbReference>
<accession>A0A438BZ59</accession>
<gene>
    <name evidence="2" type="primary">SMXL4_0</name>
    <name evidence="2" type="ORF">CK203_074339</name>
</gene>
<evidence type="ECO:0000256" key="1">
    <source>
        <dbReference type="SAM" id="MobiDB-lite"/>
    </source>
</evidence>
<dbReference type="AlphaFoldDB" id="A0A438BZ59"/>
<reference evidence="2 3" key="1">
    <citation type="journal article" date="2018" name="PLoS Genet.">
        <title>Population sequencing reveals clonal diversity and ancestral inbreeding in the grapevine cultivar Chardonnay.</title>
        <authorList>
            <person name="Roach M.J."/>
            <person name="Johnson D.L."/>
            <person name="Bohlmann J."/>
            <person name="van Vuuren H.J."/>
            <person name="Jones S.J."/>
            <person name="Pretorius I.S."/>
            <person name="Schmidt S.A."/>
            <person name="Borneman A.R."/>
        </authorList>
    </citation>
    <scope>NUCLEOTIDE SEQUENCE [LARGE SCALE GENOMIC DNA]</scope>
    <source>
        <strain evidence="3">cv. Chardonnay</strain>
        <tissue evidence="2">Leaf</tissue>
    </source>
</reference>
<name>A0A438BZ59_VITVI</name>
<feature type="region of interest" description="Disordered" evidence="1">
    <location>
        <begin position="132"/>
        <end position="154"/>
    </location>
</feature>
<dbReference type="PANTHER" id="PTHR43572">
    <property type="entry name" value="CHAPERONE PROTEIN CLPD, CHLOROPLASTIC"/>
    <property type="match status" value="1"/>
</dbReference>
<sequence>MNMRKLDNGVTPCSEILTEALRAHQKLVVMVEDVDFAEPQFMKFLADGCETGEFRDSSKEKEINLTIPTLGTPNMDHKRKAEWDLSNRTKSPRTDEEEGSCLISVEPGNSKILEFTRQLSFNTLDLNIRADEDDESKDKPRELSPISSDLTRETATDIQNPHGFLESIENRFTFKRKADQDREMREAFLSKIKGSFEVGYDSENTVSFSVEQKLLEEVLAGCDSFLNSLFEKWLKEVFQTSVKTVKIGGKEGMEVRLRLVGKGEKGLEDGFMGSSLPKKIQVSFMD</sequence>
<organism evidence="2 3">
    <name type="scientific">Vitis vinifera</name>
    <name type="common">Grape</name>
    <dbReference type="NCBI Taxonomy" id="29760"/>
    <lineage>
        <taxon>Eukaryota</taxon>
        <taxon>Viridiplantae</taxon>
        <taxon>Streptophyta</taxon>
        <taxon>Embryophyta</taxon>
        <taxon>Tracheophyta</taxon>
        <taxon>Spermatophyta</taxon>
        <taxon>Magnoliopsida</taxon>
        <taxon>eudicotyledons</taxon>
        <taxon>Gunneridae</taxon>
        <taxon>Pentapetalae</taxon>
        <taxon>rosids</taxon>
        <taxon>Vitales</taxon>
        <taxon>Vitaceae</taxon>
        <taxon>Viteae</taxon>
        <taxon>Vitis</taxon>
    </lineage>
</organism>
<evidence type="ECO:0000313" key="2">
    <source>
        <dbReference type="EMBL" id="RVW16110.1"/>
    </source>
</evidence>
<dbReference type="EMBL" id="QGNW01002590">
    <property type="protein sequence ID" value="RVW16110.1"/>
    <property type="molecule type" value="Genomic_DNA"/>
</dbReference>
<evidence type="ECO:0000313" key="3">
    <source>
        <dbReference type="Proteomes" id="UP000288805"/>
    </source>
</evidence>
<dbReference type="InterPro" id="IPR051650">
    <property type="entry name" value="SL_signaling_regulator"/>
</dbReference>
<proteinExistence type="predicted"/>